<protein>
    <submittedName>
        <fullName evidence="1">Uncharacterized protein</fullName>
    </submittedName>
</protein>
<sequence>MKWCFLLAESYQWHTTNVCSTGQHTCILCGLRGARITLTRHEDRELVYAAF</sequence>
<proteinExistence type="predicted"/>
<organism evidence="1">
    <name type="scientific">Arion vulgaris</name>
    <dbReference type="NCBI Taxonomy" id="1028688"/>
    <lineage>
        <taxon>Eukaryota</taxon>
        <taxon>Metazoa</taxon>
        <taxon>Spiralia</taxon>
        <taxon>Lophotrochozoa</taxon>
        <taxon>Mollusca</taxon>
        <taxon>Gastropoda</taxon>
        <taxon>Heterobranchia</taxon>
        <taxon>Euthyneura</taxon>
        <taxon>Panpulmonata</taxon>
        <taxon>Eupulmonata</taxon>
        <taxon>Stylommatophora</taxon>
        <taxon>Helicina</taxon>
        <taxon>Arionoidea</taxon>
        <taxon>Arionidae</taxon>
        <taxon>Arion</taxon>
    </lineage>
</organism>
<name>A0A0B6Z2G3_9EUPU</name>
<accession>A0A0B6Z2G3</accession>
<gene>
    <name evidence="1" type="primary">ORF43542</name>
    <name evidence="2" type="synonym">ORF43545</name>
</gene>
<dbReference type="EMBL" id="HACG01015011">
    <property type="protein sequence ID" value="CEK61876.1"/>
    <property type="molecule type" value="Transcribed_RNA"/>
</dbReference>
<dbReference type="EMBL" id="HACG01015010">
    <property type="protein sequence ID" value="CEK61875.1"/>
    <property type="molecule type" value="Transcribed_RNA"/>
</dbReference>
<reference evidence="1" key="1">
    <citation type="submission" date="2014-12" db="EMBL/GenBank/DDBJ databases">
        <title>Insight into the proteome of Arion vulgaris.</title>
        <authorList>
            <person name="Aradska J."/>
            <person name="Bulat T."/>
            <person name="Smidak R."/>
            <person name="Sarate P."/>
            <person name="Gangsoo J."/>
            <person name="Sialana F."/>
            <person name="Bilban M."/>
            <person name="Lubec G."/>
        </authorList>
    </citation>
    <scope>NUCLEOTIDE SEQUENCE</scope>
    <source>
        <tissue evidence="1">Skin</tissue>
    </source>
</reference>
<evidence type="ECO:0000313" key="2">
    <source>
        <dbReference type="EMBL" id="CEK61876.1"/>
    </source>
</evidence>
<dbReference type="AlphaFoldDB" id="A0A0B6Z2G3"/>
<evidence type="ECO:0000313" key="1">
    <source>
        <dbReference type="EMBL" id="CEK61875.1"/>
    </source>
</evidence>